<evidence type="ECO:0000313" key="3">
    <source>
        <dbReference type="EMBL" id="VDS09207.1"/>
    </source>
</evidence>
<gene>
    <name evidence="3" type="ORF">PARHAE_02398</name>
</gene>
<dbReference type="InterPro" id="IPR043728">
    <property type="entry name" value="DUF5671"/>
</dbReference>
<feature type="transmembrane region" description="Helical" evidence="1">
    <location>
        <begin position="76"/>
        <end position="101"/>
    </location>
</feature>
<organism evidence="3 4">
    <name type="scientific">Paracoccus haematequi</name>
    <dbReference type="NCBI Taxonomy" id="2491866"/>
    <lineage>
        <taxon>Bacteria</taxon>
        <taxon>Pseudomonadati</taxon>
        <taxon>Pseudomonadota</taxon>
        <taxon>Alphaproteobacteria</taxon>
        <taxon>Rhodobacterales</taxon>
        <taxon>Paracoccaceae</taxon>
        <taxon>Paracoccus</taxon>
    </lineage>
</organism>
<keyword evidence="4" id="KW-1185">Reference proteome</keyword>
<sequence>MNLPGKGAGTVATVDHLSDFVREALASGHDAARIRAALGEAGWTGPEIDQALSAWDPGGDLPPVPRPRPYVSAREAMLYALLMIALVLVCYHILGLGFQVIDRVFPDLVDRGLRDSGSMRFSIAALIAFLPLFVGLDARMARRDIGSDPRRRSQARRVFASITVLAAALVLLGDVVAAVHAFLSGDLTPRLAAKLALVALTGLLVAACYREDLDG</sequence>
<evidence type="ECO:0000256" key="1">
    <source>
        <dbReference type="SAM" id="Phobius"/>
    </source>
</evidence>
<feature type="transmembrane region" description="Helical" evidence="1">
    <location>
        <begin position="158"/>
        <end position="179"/>
    </location>
</feature>
<feature type="transmembrane region" description="Helical" evidence="1">
    <location>
        <begin position="121"/>
        <end position="138"/>
    </location>
</feature>
<dbReference type="RefSeq" id="WP_241232788.1">
    <property type="nucleotide sequence ID" value="NZ_UZWE01000033.1"/>
</dbReference>
<dbReference type="AlphaFoldDB" id="A0A447INX7"/>
<keyword evidence="1" id="KW-1133">Transmembrane helix</keyword>
<evidence type="ECO:0000313" key="4">
    <source>
        <dbReference type="Proteomes" id="UP000270743"/>
    </source>
</evidence>
<protein>
    <recommendedName>
        <fullName evidence="2">DUF5671 domain-containing protein</fullName>
    </recommendedName>
</protein>
<keyword evidence="1" id="KW-0812">Transmembrane</keyword>
<keyword evidence="1" id="KW-0472">Membrane</keyword>
<dbReference type="Pfam" id="PF18920">
    <property type="entry name" value="DUF5671"/>
    <property type="match status" value="1"/>
</dbReference>
<reference evidence="3 4" key="1">
    <citation type="submission" date="2018-12" db="EMBL/GenBank/DDBJ databases">
        <authorList>
            <person name="Criscuolo A."/>
        </authorList>
    </citation>
    <scope>NUCLEOTIDE SEQUENCE [LARGE SCALE GENOMIC DNA]</scope>
    <source>
        <strain evidence="3">ACIP1116241</strain>
    </source>
</reference>
<name>A0A447INX7_9RHOB</name>
<dbReference type="EMBL" id="UZWE01000033">
    <property type="protein sequence ID" value="VDS09207.1"/>
    <property type="molecule type" value="Genomic_DNA"/>
</dbReference>
<feature type="domain" description="DUF5671" evidence="2">
    <location>
        <begin position="76"/>
        <end position="207"/>
    </location>
</feature>
<feature type="transmembrane region" description="Helical" evidence="1">
    <location>
        <begin position="191"/>
        <end position="209"/>
    </location>
</feature>
<evidence type="ECO:0000259" key="2">
    <source>
        <dbReference type="Pfam" id="PF18920"/>
    </source>
</evidence>
<accession>A0A447INX7</accession>
<dbReference type="Proteomes" id="UP000270743">
    <property type="component" value="Unassembled WGS sequence"/>
</dbReference>
<proteinExistence type="predicted"/>